<evidence type="ECO:0000256" key="5">
    <source>
        <dbReference type="SAM" id="Phobius"/>
    </source>
</evidence>
<reference evidence="8" key="1">
    <citation type="submission" date="2020-06" db="EMBL/GenBank/DDBJ databases">
        <title>Draft genomic sequence of Geomonas sp. Red330.</title>
        <authorList>
            <person name="Itoh H."/>
            <person name="Zhenxing X."/>
            <person name="Ushijima N."/>
            <person name="Masuda Y."/>
            <person name="Shiratori Y."/>
            <person name="Senoo K."/>
        </authorList>
    </citation>
    <scope>NUCLEOTIDE SEQUENCE [LARGE SCALE GENOMIC DNA]</scope>
    <source>
        <strain evidence="8">Red330</strain>
    </source>
</reference>
<keyword evidence="8" id="KW-1185">Reference proteome</keyword>
<organism evidence="7 8">
    <name type="scientific">Geomonas silvestris</name>
    <dbReference type="NCBI Taxonomy" id="2740184"/>
    <lineage>
        <taxon>Bacteria</taxon>
        <taxon>Pseudomonadati</taxon>
        <taxon>Thermodesulfobacteriota</taxon>
        <taxon>Desulfuromonadia</taxon>
        <taxon>Geobacterales</taxon>
        <taxon>Geobacteraceae</taxon>
        <taxon>Geomonas</taxon>
    </lineage>
</organism>
<feature type="transmembrane region" description="Helical" evidence="5">
    <location>
        <begin position="43"/>
        <end position="68"/>
    </location>
</feature>
<gene>
    <name evidence="7" type="ORF">GMST_32090</name>
</gene>
<evidence type="ECO:0000259" key="6">
    <source>
        <dbReference type="Pfam" id="PF13664"/>
    </source>
</evidence>
<dbReference type="Pfam" id="PF13664">
    <property type="entry name" value="DUF4149"/>
    <property type="match status" value="1"/>
</dbReference>
<dbReference type="InterPro" id="IPR025423">
    <property type="entry name" value="TMEM205-like"/>
</dbReference>
<proteinExistence type="predicted"/>
<evidence type="ECO:0000256" key="3">
    <source>
        <dbReference type="ARBA" id="ARBA00022989"/>
    </source>
</evidence>
<feature type="domain" description="TMEM205-like" evidence="6">
    <location>
        <begin position="10"/>
        <end position="104"/>
    </location>
</feature>
<dbReference type="AlphaFoldDB" id="A0A6V8MLT2"/>
<keyword evidence="3 5" id="KW-1133">Transmembrane helix</keyword>
<accession>A0A6V8MLT2</accession>
<feature type="transmembrane region" description="Helical" evidence="5">
    <location>
        <begin position="74"/>
        <end position="94"/>
    </location>
</feature>
<evidence type="ECO:0000256" key="1">
    <source>
        <dbReference type="ARBA" id="ARBA00004370"/>
    </source>
</evidence>
<dbReference type="GO" id="GO:0016020">
    <property type="term" value="C:membrane"/>
    <property type="evidence" value="ECO:0007669"/>
    <property type="project" value="UniProtKB-SubCell"/>
</dbReference>
<evidence type="ECO:0000256" key="4">
    <source>
        <dbReference type="ARBA" id="ARBA00023136"/>
    </source>
</evidence>
<keyword evidence="2 5" id="KW-0812">Transmembrane</keyword>
<name>A0A6V8MLT2_9BACT</name>
<comment type="subcellular location">
    <subcellularLocation>
        <location evidence="1">Membrane</location>
    </subcellularLocation>
</comment>
<evidence type="ECO:0000313" key="8">
    <source>
        <dbReference type="Proteomes" id="UP000556026"/>
    </source>
</evidence>
<sequence>MQVVTIIYRLAVSLWLGGAALFTFMLTPILFRSESRDSAGRIVGLLFPGYFRWGLACGVVALICRVILSGKGTLVAGIILAVMLALCSFQSFYIEPKAAALKKEIVSFETTPKDHPLRREFAKLHGVSAVCNLVVIAGGVVLVVLF</sequence>
<dbReference type="Proteomes" id="UP000556026">
    <property type="component" value="Unassembled WGS sequence"/>
</dbReference>
<dbReference type="EMBL" id="BLXX01000011">
    <property type="protein sequence ID" value="GFO60884.1"/>
    <property type="molecule type" value="Genomic_DNA"/>
</dbReference>
<feature type="transmembrane region" description="Helical" evidence="5">
    <location>
        <begin position="6"/>
        <end position="31"/>
    </location>
</feature>
<feature type="transmembrane region" description="Helical" evidence="5">
    <location>
        <begin position="124"/>
        <end position="145"/>
    </location>
</feature>
<evidence type="ECO:0000313" key="7">
    <source>
        <dbReference type="EMBL" id="GFO60884.1"/>
    </source>
</evidence>
<comment type="caution">
    <text evidence="7">The sequence shown here is derived from an EMBL/GenBank/DDBJ whole genome shotgun (WGS) entry which is preliminary data.</text>
</comment>
<evidence type="ECO:0000256" key="2">
    <source>
        <dbReference type="ARBA" id="ARBA00022692"/>
    </source>
</evidence>
<protein>
    <submittedName>
        <fullName evidence="7">Membrane protein</fullName>
    </submittedName>
</protein>
<keyword evidence="4 5" id="KW-0472">Membrane</keyword>
<dbReference type="RefSeq" id="WP_183355693.1">
    <property type="nucleotide sequence ID" value="NZ_BLXX01000011.1"/>
</dbReference>